<sequence>MIVFFDNQEGLTKAITVGNKVGICDCEDFRVDAAQNAIVFDDTCEVEITEFISALEKNNNGSEELIYFRARY</sequence>
<dbReference type="Proteomes" id="UP000033848">
    <property type="component" value="Unassembled WGS sequence"/>
</dbReference>
<accession>A0A0G1B1W9</accession>
<proteinExistence type="predicted"/>
<comment type="caution">
    <text evidence="1">The sequence shown here is derived from an EMBL/GenBank/DDBJ whole genome shotgun (WGS) entry which is preliminary data.</text>
</comment>
<reference evidence="1 2" key="1">
    <citation type="journal article" date="2015" name="Nature">
        <title>rRNA introns, odd ribosomes, and small enigmatic genomes across a large radiation of phyla.</title>
        <authorList>
            <person name="Brown C.T."/>
            <person name="Hug L.A."/>
            <person name="Thomas B.C."/>
            <person name="Sharon I."/>
            <person name="Castelle C.J."/>
            <person name="Singh A."/>
            <person name="Wilkins M.J."/>
            <person name="Williams K.H."/>
            <person name="Banfield J.F."/>
        </authorList>
    </citation>
    <scope>NUCLEOTIDE SEQUENCE [LARGE SCALE GENOMIC DNA]</scope>
</reference>
<protein>
    <submittedName>
        <fullName evidence="1">Uncharacterized protein</fullName>
    </submittedName>
</protein>
<gene>
    <name evidence="1" type="ORF">UV35_C0001G0050</name>
</gene>
<evidence type="ECO:0000313" key="2">
    <source>
        <dbReference type="Proteomes" id="UP000033848"/>
    </source>
</evidence>
<evidence type="ECO:0000313" key="1">
    <source>
        <dbReference type="EMBL" id="KKS67282.1"/>
    </source>
</evidence>
<organism evidence="1 2">
    <name type="scientific">candidate division WWE3 bacterium GW2011_GWB1_42_6</name>
    <dbReference type="NCBI Taxonomy" id="1619115"/>
    <lineage>
        <taxon>Bacteria</taxon>
        <taxon>Katanobacteria</taxon>
    </lineage>
</organism>
<name>A0A0G1B1W9_UNCKA</name>
<dbReference type="EMBL" id="LCED01000001">
    <property type="protein sequence ID" value="KKS67282.1"/>
    <property type="molecule type" value="Genomic_DNA"/>
</dbReference>
<dbReference type="AlphaFoldDB" id="A0A0G1B1W9"/>